<feature type="domain" description="Mur ligase central" evidence="10">
    <location>
        <begin position="117"/>
        <end position="294"/>
    </location>
</feature>
<dbReference type="InterPro" id="IPR036615">
    <property type="entry name" value="Mur_ligase_C_dom_sf"/>
</dbReference>
<dbReference type="Proteomes" id="UP000297890">
    <property type="component" value="Unassembled WGS sequence"/>
</dbReference>
<dbReference type="AlphaFoldDB" id="A0A4Z0F9D2"/>
<comment type="catalytic activity">
    <reaction evidence="7 8">
        <text>UDP-N-acetyl-alpha-D-muramoyl-L-alanine + D-glutamate + ATP = UDP-N-acetyl-alpha-D-muramoyl-L-alanyl-D-glutamate + ADP + phosphate + H(+)</text>
        <dbReference type="Rhea" id="RHEA:16429"/>
        <dbReference type="ChEBI" id="CHEBI:15378"/>
        <dbReference type="ChEBI" id="CHEBI:29986"/>
        <dbReference type="ChEBI" id="CHEBI:30616"/>
        <dbReference type="ChEBI" id="CHEBI:43474"/>
        <dbReference type="ChEBI" id="CHEBI:83898"/>
        <dbReference type="ChEBI" id="CHEBI:83900"/>
        <dbReference type="ChEBI" id="CHEBI:456216"/>
        <dbReference type="EC" id="6.3.2.9"/>
    </reaction>
</comment>
<dbReference type="EMBL" id="SRIO01000005">
    <property type="protein sequence ID" value="TFZ83015.1"/>
    <property type="molecule type" value="Genomic_DNA"/>
</dbReference>
<gene>
    <name evidence="7" type="primary">murD</name>
    <name evidence="11" type="ORF">E4680_05060</name>
</gene>
<dbReference type="InterPro" id="IPR005762">
    <property type="entry name" value="MurD"/>
</dbReference>
<dbReference type="Pfam" id="PF02875">
    <property type="entry name" value="Mur_ligase_C"/>
    <property type="match status" value="1"/>
</dbReference>
<keyword evidence="5 7" id="KW-0547">Nucleotide-binding</keyword>
<dbReference type="HAMAP" id="MF_00639">
    <property type="entry name" value="MurD"/>
    <property type="match status" value="1"/>
</dbReference>
<dbReference type="Pfam" id="PF21799">
    <property type="entry name" value="MurD-like_N"/>
    <property type="match status" value="1"/>
</dbReference>
<dbReference type="EC" id="6.3.2.9" evidence="7 8"/>
<evidence type="ECO:0000259" key="9">
    <source>
        <dbReference type="Pfam" id="PF02875"/>
    </source>
</evidence>
<dbReference type="GO" id="GO:0051301">
    <property type="term" value="P:cell division"/>
    <property type="evidence" value="ECO:0007669"/>
    <property type="project" value="UniProtKB-KW"/>
</dbReference>
<dbReference type="GO" id="GO:0071555">
    <property type="term" value="P:cell wall organization"/>
    <property type="evidence" value="ECO:0007669"/>
    <property type="project" value="UniProtKB-KW"/>
</dbReference>
<feature type="domain" description="Mur ligase C-terminal" evidence="9">
    <location>
        <begin position="316"/>
        <end position="428"/>
    </location>
</feature>
<dbReference type="OrthoDB" id="9809796at2"/>
<keyword evidence="12" id="KW-1185">Reference proteome</keyword>
<dbReference type="SUPFAM" id="SSF51984">
    <property type="entry name" value="MurCD N-terminal domain"/>
    <property type="match status" value="1"/>
</dbReference>
<dbReference type="Pfam" id="PF08245">
    <property type="entry name" value="Mur_ligase_M"/>
    <property type="match status" value="1"/>
</dbReference>
<evidence type="ECO:0000256" key="1">
    <source>
        <dbReference type="ARBA" id="ARBA00004496"/>
    </source>
</evidence>
<comment type="pathway">
    <text evidence="2 7 8">Cell wall biogenesis; peptidoglycan biosynthesis.</text>
</comment>
<comment type="similarity">
    <text evidence="7">Belongs to the MurCDEF family.</text>
</comment>
<dbReference type="InterPro" id="IPR004101">
    <property type="entry name" value="Mur_ligase_C"/>
</dbReference>
<evidence type="ECO:0000313" key="12">
    <source>
        <dbReference type="Proteomes" id="UP000297890"/>
    </source>
</evidence>
<dbReference type="GO" id="GO:0008360">
    <property type="term" value="P:regulation of cell shape"/>
    <property type="evidence" value="ECO:0007669"/>
    <property type="project" value="UniProtKB-KW"/>
</dbReference>
<dbReference type="PANTHER" id="PTHR43692:SF1">
    <property type="entry name" value="UDP-N-ACETYLMURAMOYLALANINE--D-GLUTAMATE LIGASE"/>
    <property type="match status" value="1"/>
</dbReference>
<keyword evidence="7 8" id="KW-0961">Cell wall biogenesis/degradation</keyword>
<dbReference type="Gene3D" id="3.90.190.20">
    <property type="entry name" value="Mur ligase, C-terminal domain"/>
    <property type="match status" value="1"/>
</dbReference>
<sequence length="453" mass="47406">MTACAVSAAVPPTVVVGLGVTGLSVARYLKRLGQPFRVVDSRPAPPHQAALHEICPDAPVHFGPFSPDVFAGARHIVVSPGVAPQEPALREARARGARVEGDIALFARAAGAPIAAITGSNGKSTVTTLLGEMARLAGLRVGVGGNLGEPALDLLADDRDLYVLELSSFQLETTDVLNARVAAVLNLSEDHIDRHGSLAGYAACKARIFNAAPDREVPVRVLNVEDPAVVAMASPGVPVRWFGLASEEQSHYRVVRHSDRRWLAAGDDRLLPVSELALVGEHHQANALAALAMADALALPRAACLDALRRFQGLPHRTQLLMEIGGVRFIDDSKGTNVGATVAALRGVPGPLVLIAGGQGKGQDFSALRPWVAGKVRAAVLMGEDADQLASALDGATTLLRAGDMDEAVRLAANQARPGDAVLLSPACASLDMFRNYHHRGEAFAAAVRELGA</sequence>
<dbReference type="SUPFAM" id="SSF53244">
    <property type="entry name" value="MurD-like peptide ligases, peptide-binding domain"/>
    <property type="match status" value="1"/>
</dbReference>
<dbReference type="PANTHER" id="PTHR43692">
    <property type="entry name" value="UDP-N-ACETYLMURAMOYLALANINE--D-GLUTAMATE LIGASE"/>
    <property type="match status" value="1"/>
</dbReference>
<evidence type="ECO:0000313" key="11">
    <source>
        <dbReference type="EMBL" id="TFZ83015.1"/>
    </source>
</evidence>
<dbReference type="NCBIfam" id="TIGR01087">
    <property type="entry name" value="murD"/>
    <property type="match status" value="1"/>
</dbReference>
<dbReference type="UniPathway" id="UPA00219"/>
<dbReference type="GO" id="GO:0008764">
    <property type="term" value="F:UDP-N-acetylmuramoylalanine-D-glutamate ligase activity"/>
    <property type="evidence" value="ECO:0007669"/>
    <property type="project" value="UniProtKB-UniRule"/>
</dbReference>
<dbReference type="GO" id="GO:0009252">
    <property type="term" value="P:peptidoglycan biosynthetic process"/>
    <property type="evidence" value="ECO:0007669"/>
    <property type="project" value="UniProtKB-UniRule"/>
</dbReference>
<dbReference type="InterPro" id="IPR036565">
    <property type="entry name" value="Mur-like_cat_sf"/>
</dbReference>
<evidence type="ECO:0000256" key="3">
    <source>
        <dbReference type="ARBA" id="ARBA00022490"/>
    </source>
</evidence>
<feature type="binding site" evidence="7">
    <location>
        <begin position="119"/>
        <end position="125"/>
    </location>
    <ligand>
        <name>ATP</name>
        <dbReference type="ChEBI" id="CHEBI:30616"/>
    </ligand>
</feature>
<evidence type="ECO:0000259" key="10">
    <source>
        <dbReference type="Pfam" id="PF08245"/>
    </source>
</evidence>
<dbReference type="SUPFAM" id="SSF53623">
    <property type="entry name" value="MurD-like peptide ligases, catalytic domain"/>
    <property type="match status" value="1"/>
</dbReference>
<evidence type="ECO:0000256" key="2">
    <source>
        <dbReference type="ARBA" id="ARBA00004752"/>
    </source>
</evidence>
<evidence type="ECO:0000256" key="8">
    <source>
        <dbReference type="RuleBase" id="RU003664"/>
    </source>
</evidence>
<dbReference type="GO" id="GO:0005524">
    <property type="term" value="F:ATP binding"/>
    <property type="evidence" value="ECO:0007669"/>
    <property type="project" value="UniProtKB-UniRule"/>
</dbReference>
<keyword evidence="7 8" id="KW-0131">Cell cycle</keyword>
<keyword evidence="6 7" id="KW-0067">ATP-binding</keyword>
<proteinExistence type="inferred from homology"/>
<protein>
    <recommendedName>
        <fullName evidence="7 8">UDP-N-acetylmuramoylalanine--D-glutamate ligase</fullName>
        <ecNumber evidence="7 8">6.3.2.9</ecNumber>
    </recommendedName>
    <alternativeName>
        <fullName evidence="7">D-glutamic acid-adding enzyme</fullName>
    </alternativeName>
    <alternativeName>
        <fullName evidence="7">UDP-N-acetylmuramoyl-L-alanyl-D-glutamate synthetase</fullName>
    </alternativeName>
</protein>
<comment type="caution">
    <text evidence="11">The sequence shown here is derived from an EMBL/GenBank/DDBJ whole genome shotgun (WGS) entry which is preliminary data.</text>
</comment>
<organism evidence="11 12">
    <name type="scientific">Candidatus Macondimonas diazotrophica</name>
    <dbReference type="NCBI Taxonomy" id="2305248"/>
    <lineage>
        <taxon>Bacteria</taxon>
        <taxon>Pseudomonadati</taxon>
        <taxon>Pseudomonadota</taxon>
        <taxon>Gammaproteobacteria</taxon>
        <taxon>Chromatiales</taxon>
        <taxon>Ectothiorhodospiraceae</taxon>
        <taxon>Candidatus Macondimonas</taxon>
    </lineage>
</organism>
<comment type="subcellular location">
    <subcellularLocation>
        <location evidence="1 7 8">Cytoplasm</location>
    </subcellularLocation>
</comment>
<dbReference type="Gene3D" id="3.40.1190.10">
    <property type="entry name" value="Mur-like, catalytic domain"/>
    <property type="match status" value="1"/>
</dbReference>
<comment type="function">
    <text evidence="7 8">Cell wall formation. Catalyzes the addition of glutamate to the nucleotide precursor UDP-N-acetylmuramoyl-L-alanine (UMA).</text>
</comment>
<evidence type="ECO:0000256" key="5">
    <source>
        <dbReference type="ARBA" id="ARBA00022741"/>
    </source>
</evidence>
<reference evidence="11 12" key="1">
    <citation type="journal article" date="2019" name="ISME J.">
        <title>Candidatus Macondimonas diazotrophica, a novel gammaproteobacterial genus dominating crude-oil-contaminated coastal sediments.</title>
        <authorList>
            <person name="Karthikeyan S."/>
            <person name="Konstantinidis K."/>
        </authorList>
    </citation>
    <scope>NUCLEOTIDE SEQUENCE [LARGE SCALE GENOMIC DNA]</scope>
    <source>
        <strain evidence="11 12">KTK01</strain>
    </source>
</reference>
<keyword evidence="3 7" id="KW-0963">Cytoplasm</keyword>
<keyword evidence="7 8" id="KW-0573">Peptidoglycan synthesis</keyword>
<keyword evidence="4 7" id="KW-0436">Ligase</keyword>
<evidence type="ECO:0000256" key="6">
    <source>
        <dbReference type="ARBA" id="ARBA00022840"/>
    </source>
</evidence>
<accession>A0A4Z0F9D2</accession>
<dbReference type="Gene3D" id="3.40.50.720">
    <property type="entry name" value="NAD(P)-binding Rossmann-like Domain"/>
    <property type="match status" value="1"/>
</dbReference>
<evidence type="ECO:0000256" key="7">
    <source>
        <dbReference type="HAMAP-Rule" id="MF_00639"/>
    </source>
</evidence>
<evidence type="ECO:0000256" key="4">
    <source>
        <dbReference type="ARBA" id="ARBA00022598"/>
    </source>
</evidence>
<keyword evidence="7 8" id="KW-0133">Cell shape</keyword>
<dbReference type="InterPro" id="IPR013221">
    <property type="entry name" value="Mur_ligase_cen"/>
</dbReference>
<keyword evidence="7 8" id="KW-0132">Cell division</keyword>
<name>A0A4Z0F9D2_9GAMM</name>
<dbReference type="GO" id="GO:0005737">
    <property type="term" value="C:cytoplasm"/>
    <property type="evidence" value="ECO:0007669"/>
    <property type="project" value="UniProtKB-SubCell"/>
</dbReference>
<dbReference type="RefSeq" id="WP_135281315.1">
    <property type="nucleotide sequence ID" value="NZ_SRIO01000005.1"/>
</dbReference>